<dbReference type="SUPFAM" id="SSF50891">
    <property type="entry name" value="Cyclophilin-like"/>
    <property type="match status" value="1"/>
</dbReference>
<evidence type="ECO:0000256" key="1">
    <source>
        <dbReference type="ARBA" id="ARBA00002388"/>
    </source>
</evidence>
<dbReference type="AlphaFoldDB" id="A0A562V1T2"/>
<keyword evidence="3" id="KW-1133">Transmembrane helix</keyword>
<evidence type="ECO:0000313" key="5">
    <source>
        <dbReference type="EMBL" id="TWJ11859.1"/>
    </source>
</evidence>
<evidence type="ECO:0000259" key="4">
    <source>
        <dbReference type="PROSITE" id="PS50072"/>
    </source>
</evidence>
<feature type="compositionally biased region" description="Low complexity" evidence="2">
    <location>
        <begin position="358"/>
        <end position="381"/>
    </location>
</feature>
<dbReference type="PANTHER" id="PTHR45625:SF3">
    <property type="entry name" value="PEPTIDYL-PROLYL CIS-TRANS ISOMERASE B-RELATED"/>
    <property type="match status" value="1"/>
</dbReference>
<dbReference type="InterPro" id="IPR044666">
    <property type="entry name" value="Cyclophilin_A-like"/>
</dbReference>
<feature type="region of interest" description="Disordered" evidence="2">
    <location>
        <begin position="342"/>
        <end position="389"/>
    </location>
</feature>
<feature type="compositionally biased region" description="Acidic residues" evidence="2">
    <location>
        <begin position="47"/>
        <end position="71"/>
    </location>
</feature>
<feature type="domain" description="PPIase cyclophilin-type" evidence="4">
    <location>
        <begin position="193"/>
        <end position="338"/>
    </location>
</feature>
<reference evidence="5 6" key="1">
    <citation type="journal article" date="2013" name="Stand. Genomic Sci.">
        <title>Genomic Encyclopedia of Type Strains, Phase I: The one thousand microbial genomes (KMG-I) project.</title>
        <authorList>
            <person name="Kyrpides N.C."/>
            <person name="Woyke T."/>
            <person name="Eisen J.A."/>
            <person name="Garrity G."/>
            <person name="Lilburn T.G."/>
            <person name="Beck B.J."/>
            <person name="Whitman W.B."/>
            <person name="Hugenholtz P."/>
            <person name="Klenk H.P."/>
        </authorList>
    </citation>
    <scope>NUCLEOTIDE SEQUENCE [LARGE SCALE GENOMIC DNA]</scope>
    <source>
        <strain evidence="5 6">DSM 45044</strain>
    </source>
</reference>
<keyword evidence="6" id="KW-1185">Reference proteome</keyword>
<feature type="compositionally biased region" description="Polar residues" evidence="2">
    <location>
        <begin position="25"/>
        <end position="36"/>
    </location>
</feature>
<dbReference type="Gene3D" id="2.40.100.10">
    <property type="entry name" value="Cyclophilin-like"/>
    <property type="match status" value="1"/>
</dbReference>
<comment type="function">
    <text evidence="1">PPIases accelerate the folding of proteins. It catalyzes the cis-trans isomerization of proline imidic peptide bonds in oligopeptides.</text>
</comment>
<organism evidence="5 6">
    <name type="scientific">Stackebrandtia albiflava</name>
    <dbReference type="NCBI Taxonomy" id="406432"/>
    <lineage>
        <taxon>Bacteria</taxon>
        <taxon>Bacillati</taxon>
        <taxon>Actinomycetota</taxon>
        <taxon>Actinomycetes</taxon>
        <taxon>Glycomycetales</taxon>
        <taxon>Glycomycetaceae</taxon>
        <taxon>Stackebrandtia</taxon>
    </lineage>
</organism>
<dbReference type="InterPro" id="IPR029000">
    <property type="entry name" value="Cyclophilin-like_dom_sf"/>
</dbReference>
<dbReference type="PANTHER" id="PTHR45625">
    <property type="entry name" value="PEPTIDYL-PROLYL CIS-TRANS ISOMERASE-RELATED"/>
    <property type="match status" value="1"/>
</dbReference>
<dbReference type="Pfam" id="PF00160">
    <property type="entry name" value="Pro_isomerase"/>
    <property type="match status" value="1"/>
</dbReference>
<sequence>MNGKQDDSPSEATLRAGRSEPNAESAPQTEAPTDSEASVAASGDREPETDDATPDADKTEDDGESDDDSGDDGEKPDETEAAEATAKPAKVRRPRPEELEPDDPFGGTPPWLQRGDGRRTALGITLTLALVAVVGAVGWLLFGGPEETDANAQTDPGDPCHVAEYQDQGLMIAPPRLGVAPDRVTATVATNFGPVTVLLFGDLAPCGVSGFTYLAGQGFYAGNNCHRITTQPMAPTVTLRCGDPTGSGNGGPGYRFRSEQKSEGRAVLDSFALINDGTGQAGSAFAFVRGQSIPTASLSVIGQVIDGFEVLDQIGGSAGLEPFDGLPPQPVTILGVTVTEGTVTLPPSGQPGSGLPGSGTPSGTATPSGTPSGIDSPSPSGGNPGGPAR</sequence>
<comment type="caution">
    <text evidence="5">The sequence shown here is derived from an EMBL/GenBank/DDBJ whole genome shotgun (WGS) entry which is preliminary data.</text>
</comment>
<dbReference type="Proteomes" id="UP000321617">
    <property type="component" value="Unassembled WGS sequence"/>
</dbReference>
<evidence type="ECO:0000256" key="3">
    <source>
        <dbReference type="SAM" id="Phobius"/>
    </source>
</evidence>
<dbReference type="OrthoDB" id="5507614at2"/>
<dbReference type="RefSeq" id="WP_147138515.1">
    <property type="nucleotide sequence ID" value="NZ_BAABIJ010000002.1"/>
</dbReference>
<accession>A0A562V1T2</accession>
<evidence type="ECO:0000313" key="6">
    <source>
        <dbReference type="Proteomes" id="UP000321617"/>
    </source>
</evidence>
<keyword evidence="5" id="KW-0413">Isomerase</keyword>
<feature type="transmembrane region" description="Helical" evidence="3">
    <location>
        <begin position="121"/>
        <end position="142"/>
    </location>
</feature>
<keyword evidence="3" id="KW-0812">Transmembrane</keyword>
<dbReference type="EMBL" id="VLLL01000006">
    <property type="protein sequence ID" value="TWJ11859.1"/>
    <property type="molecule type" value="Genomic_DNA"/>
</dbReference>
<dbReference type="GO" id="GO:0003755">
    <property type="term" value="F:peptidyl-prolyl cis-trans isomerase activity"/>
    <property type="evidence" value="ECO:0007669"/>
    <property type="project" value="InterPro"/>
</dbReference>
<dbReference type="InterPro" id="IPR002130">
    <property type="entry name" value="Cyclophilin-type_PPIase_dom"/>
</dbReference>
<name>A0A562V1T2_9ACTN</name>
<gene>
    <name evidence="5" type="ORF">LX16_2596</name>
</gene>
<proteinExistence type="predicted"/>
<dbReference type="PROSITE" id="PS50072">
    <property type="entry name" value="CSA_PPIASE_2"/>
    <property type="match status" value="1"/>
</dbReference>
<protein>
    <submittedName>
        <fullName evidence="5">Cyclophilin family peptidyl-prolyl cis-trans isomerase</fullName>
    </submittedName>
</protein>
<keyword evidence="3" id="KW-0472">Membrane</keyword>
<evidence type="ECO:0000256" key="2">
    <source>
        <dbReference type="SAM" id="MobiDB-lite"/>
    </source>
</evidence>
<feature type="region of interest" description="Disordered" evidence="2">
    <location>
        <begin position="1"/>
        <end position="114"/>
    </location>
</feature>